<name>A0A074ZSR6_OPIVI</name>
<dbReference type="RefSeq" id="XP_009169834.1">
    <property type="nucleotide sequence ID" value="XM_009171570.1"/>
</dbReference>
<evidence type="ECO:0000313" key="1">
    <source>
        <dbReference type="EMBL" id="KER26420.1"/>
    </source>
</evidence>
<proteinExistence type="predicted"/>
<gene>
    <name evidence="1" type="ORF">T265_06337</name>
</gene>
<evidence type="ECO:0000313" key="2">
    <source>
        <dbReference type="Proteomes" id="UP000054324"/>
    </source>
</evidence>
<dbReference type="GeneID" id="20320519"/>
<dbReference type="Proteomes" id="UP000054324">
    <property type="component" value="Unassembled WGS sequence"/>
</dbReference>
<dbReference type="KEGG" id="ovi:T265_06337"/>
<keyword evidence="2" id="KW-1185">Reference proteome</keyword>
<reference evidence="1 2" key="1">
    <citation type="submission" date="2013-11" db="EMBL/GenBank/DDBJ databases">
        <title>Opisthorchis viverrini - life in the bile duct.</title>
        <authorList>
            <person name="Young N.D."/>
            <person name="Nagarajan N."/>
            <person name="Lin S.J."/>
            <person name="Korhonen P.K."/>
            <person name="Jex A.R."/>
            <person name="Hall R.S."/>
            <person name="Safavi-Hemami H."/>
            <person name="Kaewkong W."/>
            <person name="Bertrand D."/>
            <person name="Gao S."/>
            <person name="Seet Q."/>
            <person name="Wongkham S."/>
            <person name="Teh B.T."/>
            <person name="Wongkham C."/>
            <person name="Intapan P.M."/>
            <person name="Maleewong W."/>
            <person name="Yang X."/>
            <person name="Hu M."/>
            <person name="Wang Z."/>
            <person name="Hofmann A."/>
            <person name="Sternberg P.W."/>
            <person name="Tan P."/>
            <person name="Wang J."/>
            <person name="Gasser R.B."/>
        </authorList>
    </citation>
    <scope>NUCLEOTIDE SEQUENCE [LARGE SCALE GENOMIC DNA]</scope>
</reference>
<dbReference type="AlphaFoldDB" id="A0A074ZSR6"/>
<sequence>MSEQANVFTLERCDWCARLIERQPSVTEDAQPLLASNNIQEQKELVAASLSRAHSTRLTGLFCLTCLTTRNALKGGKHNKLFVFPDFLTCEIIRRAL</sequence>
<dbReference type="CTD" id="20320519"/>
<accession>A0A074ZSR6</accession>
<organism evidence="1 2">
    <name type="scientific">Opisthorchis viverrini</name>
    <name type="common">Southeast Asian liver fluke</name>
    <dbReference type="NCBI Taxonomy" id="6198"/>
    <lineage>
        <taxon>Eukaryota</taxon>
        <taxon>Metazoa</taxon>
        <taxon>Spiralia</taxon>
        <taxon>Lophotrochozoa</taxon>
        <taxon>Platyhelminthes</taxon>
        <taxon>Trematoda</taxon>
        <taxon>Digenea</taxon>
        <taxon>Opisthorchiida</taxon>
        <taxon>Opisthorchiata</taxon>
        <taxon>Opisthorchiidae</taxon>
        <taxon>Opisthorchis</taxon>
    </lineage>
</organism>
<dbReference type="EMBL" id="KL596748">
    <property type="protein sequence ID" value="KER26420.1"/>
    <property type="molecule type" value="Genomic_DNA"/>
</dbReference>
<protein>
    <submittedName>
        <fullName evidence="1">Uncharacterized protein</fullName>
    </submittedName>
</protein>